<accession>A0ABY9PJE7</accession>
<dbReference type="RefSeq" id="WP_309205149.1">
    <property type="nucleotide sequence ID" value="NZ_CP133586.1"/>
</dbReference>
<keyword evidence="3" id="KW-1185">Reference proteome</keyword>
<reference evidence="2 3" key="1">
    <citation type="submission" date="2023-08" db="EMBL/GenBank/DDBJ databases">
        <title>Complete Genome and Methylome dissection of Serratia fonticola NEB369.</title>
        <authorList>
            <person name="Fomenkov A."/>
            <person name="Roberts R.D."/>
        </authorList>
    </citation>
    <scope>NUCLEOTIDE SEQUENCE [LARGE SCALE GENOMIC DNA]</scope>
    <source>
        <strain evidence="2 3">NEB369</strain>
    </source>
</reference>
<dbReference type="EMBL" id="CP133586">
    <property type="protein sequence ID" value="WMT13388.1"/>
    <property type="molecule type" value="Genomic_DNA"/>
</dbReference>
<gene>
    <name evidence="2" type="ORF">RFB13_19420</name>
</gene>
<evidence type="ECO:0008006" key="4">
    <source>
        <dbReference type="Google" id="ProtNLM"/>
    </source>
</evidence>
<proteinExistence type="predicted"/>
<protein>
    <recommendedName>
        <fullName evidence="4">Ead/Ea22-like protein</fullName>
    </recommendedName>
</protein>
<evidence type="ECO:0000256" key="1">
    <source>
        <dbReference type="SAM" id="Coils"/>
    </source>
</evidence>
<feature type="coiled-coil region" evidence="1">
    <location>
        <begin position="52"/>
        <end position="101"/>
    </location>
</feature>
<evidence type="ECO:0000313" key="2">
    <source>
        <dbReference type="EMBL" id="WMT13388.1"/>
    </source>
</evidence>
<evidence type="ECO:0000313" key="3">
    <source>
        <dbReference type="Proteomes" id="UP001235341"/>
    </source>
</evidence>
<name>A0ABY9PJE7_SERFO</name>
<sequence>MSQEAEKRWECFATLCKEMNELADEIIEWSEDGHYRDRLIHLYDLADTVFGAKNVKRLLAALEEKDKRIKELEGDVRFERLRLNETEIAALINRADSAEQRLQQPIKLPKIEIGMACEFVSDHIVVSLAAVLAEAATAGFKAEVEGE</sequence>
<dbReference type="Proteomes" id="UP001235341">
    <property type="component" value="Chromosome"/>
</dbReference>
<keyword evidence="1" id="KW-0175">Coiled coil</keyword>
<organism evidence="2 3">
    <name type="scientific">Serratia fonticola</name>
    <dbReference type="NCBI Taxonomy" id="47917"/>
    <lineage>
        <taxon>Bacteria</taxon>
        <taxon>Pseudomonadati</taxon>
        <taxon>Pseudomonadota</taxon>
        <taxon>Gammaproteobacteria</taxon>
        <taxon>Enterobacterales</taxon>
        <taxon>Yersiniaceae</taxon>
        <taxon>Serratia</taxon>
    </lineage>
</organism>